<dbReference type="SUPFAM" id="SSF52540">
    <property type="entry name" value="P-loop containing nucleoside triphosphate hydrolases"/>
    <property type="match status" value="1"/>
</dbReference>
<evidence type="ECO:0000313" key="2">
    <source>
        <dbReference type="Proteomes" id="UP001321479"/>
    </source>
</evidence>
<protein>
    <submittedName>
        <fullName evidence="1">Deoxynucleotide monophosphate kinase</fullName>
    </submittedName>
</protein>
<reference evidence="1 2" key="1">
    <citation type="submission" date="2021-02" db="EMBL/GenBank/DDBJ databases">
        <title>Cotonvirus japonicus, which uses Golgi apparatus of host cells for its virion factory, phylogenetically links tailed tupanvirus and icosahedral mimivirus.</title>
        <authorList>
            <person name="Takahashi H."/>
            <person name="Fukaya S."/>
            <person name="Song C."/>
            <person name="Murata K."/>
            <person name="Takemura M."/>
        </authorList>
    </citation>
    <scope>NUCLEOTIDE SEQUENCE [LARGE SCALE GENOMIC DNA]</scope>
</reference>
<keyword evidence="2" id="KW-1185">Reference proteome</keyword>
<dbReference type="Proteomes" id="UP001321479">
    <property type="component" value="Segment"/>
</dbReference>
<dbReference type="GeneID" id="80558516"/>
<name>A0ABM7NT84_9VIRU</name>
<keyword evidence="1" id="KW-0418">Kinase</keyword>
<accession>A0ABM7NT84</accession>
<keyword evidence="1" id="KW-0808">Transferase</keyword>
<dbReference type="RefSeq" id="YP_010841919.1">
    <property type="nucleotide sequence ID" value="NC_079139.1"/>
</dbReference>
<evidence type="ECO:0000313" key="1">
    <source>
        <dbReference type="EMBL" id="BCS83311.1"/>
    </source>
</evidence>
<dbReference type="Gene3D" id="3.40.50.300">
    <property type="entry name" value="P-loop containing nucleotide triphosphate hydrolases"/>
    <property type="match status" value="1"/>
</dbReference>
<proteinExistence type="predicted"/>
<sequence length="194" mass="22318">MVLIGLVGSKGSGKTTGAEYLTKQCDYVEKSFADPLKEACKHLFLLDDHQVYGTQEQKETPDPRWFDCTPRKILQYVGTDLLRNNLDNIMPGLGHEIFTRHFKLWYEAEIKKNPNIKVVISDVRFHNEAEFIKKLGGFLIKIERPGSDNFDFHASEIELKSIQTDIIISNVKSINEYYQNLDTAINIFETKMNS</sequence>
<dbReference type="Pfam" id="PF21448">
    <property type="entry name" value="DNMK"/>
    <property type="match status" value="1"/>
</dbReference>
<dbReference type="InterPro" id="IPR027417">
    <property type="entry name" value="P-loop_NTPase"/>
</dbReference>
<dbReference type="InterPro" id="IPR048444">
    <property type="entry name" value="DNMK"/>
</dbReference>
<dbReference type="GO" id="GO:0016301">
    <property type="term" value="F:kinase activity"/>
    <property type="evidence" value="ECO:0007669"/>
    <property type="project" value="UniProtKB-KW"/>
</dbReference>
<dbReference type="EMBL" id="AP024483">
    <property type="protein sequence ID" value="BCS83311.1"/>
    <property type="molecule type" value="Genomic_DNA"/>
</dbReference>
<organism evidence="1 2">
    <name type="scientific">Cotonvirus japonicus</name>
    <dbReference type="NCBI Taxonomy" id="2811091"/>
    <lineage>
        <taxon>Viruses</taxon>
        <taxon>Varidnaviria</taxon>
        <taxon>Bamfordvirae</taxon>
        <taxon>Nucleocytoviricota</taxon>
        <taxon>Megaviricetes</taxon>
        <taxon>Imitervirales</taxon>
        <taxon>Mimiviridae</taxon>
        <taxon>Megamimivirinae</taxon>
        <taxon>Cotonvirus</taxon>
        <taxon>Cotonvirus japonicum</taxon>
    </lineage>
</organism>